<evidence type="ECO:0000256" key="2">
    <source>
        <dbReference type="ARBA" id="ARBA00006432"/>
    </source>
</evidence>
<dbReference type="PROSITE" id="PS00012">
    <property type="entry name" value="PHOSPHOPANTETHEINE"/>
    <property type="match status" value="2"/>
</dbReference>
<dbReference type="FunFam" id="3.40.50.980:FF:000001">
    <property type="entry name" value="Non-ribosomal peptide synthetase"/>
    <property type="match status" value="2"/>
</dbReference>
<evidence type="ECO:0000256" key="3">
    <source>
        <dbReference type="ARBA" id="ARBA00022450"/>
    </source>
</evidence>
<organism evidence="10 11">
    <name type="scientific">Paenibacillus lutrae</name>
    <dbReference type="NCBI Taxonomy" id="2078573"/>
    <lineage>
        <taxon>Bacteria</taxon>
        <taxon>Bacillati</taxon>
        <taxon>Bacillota</taxon>
        <taxon>Bacilli</taxon>
        <taxon>Bacillales</taxon>
        <taxon>Paenibacillaceae</taxon>
        <taxon>Paenibacillus</taxon>
    </lineage>
</organism>
<dbReference type="InterPro" id="IPR010071">
    <property type="entry name" value="AA_adenyl_dom"/>
</dbReference>
<dbReference type="Gene3D" id="3.40.50.12780">
    <property type="entry name" value="N-terminal domain of ligase-like"/>
    <property type="match status" value="1"/>
</dbReference>
<dbReference type="InterPro" id="IPR020459">
    <property type="entry name" value="AMP-binding"/>
</dbReference>
<dbReference type="SUPFAM" id="SSF47336">
    <property type="entry name" value="ACP-like"/>
    <property type="match status" value="2"/>
</dbReference>
<feature type="domain" description="Carrier" evidence="9">
    <location>
        <begin position="2265"/>
        <end position="2340"/>
    </location>
</feature>
<dbReference type="Gene3D" id="3.30.559.10">
    <property type="entry name" value="Chloramphenicol acetyltransferase-like domain"/>
    <property type="match status" value="3"/>
</dbReference>
<dbReference type="SMART" id="SM00823">
    <property type="entry name" value="PKS_PP"/>
    <property type="match status" value="2"/>
</dbReference>
<dbReference type="InterPro" id="IPR010060">
    <property type="entry name" value="NRPS_synth"/>
</dbReference>
<dbReference type="Gene3D" id="2.30.38.10">
    <property type="entry name" value="Luciferase, Domain 3"/>
    <property type="match status" value="2"/>
</dbReference>
<dbReference type="Pfam" id="PF00668">
    <property type="entry name" value="Condensation"/>
    <property type="match status" value="4"/>
</dbReference>
<reference evidence="10 11" key="1">
    <citation type="journal article" date="2019" name="Microorganisms">
        <title>Paenibacillus lutrae sp. nov., A Chitinolytic Species Isolated from A River Otter in Castril Natural Park, Granada, Spain.</title>
        <authorList>
            <person name="Rodriguez M."/>
            <person name="Reina J.C."/>
            <person name="Bejar V."/>
            <person name="Llamas I."/>
        </authorList>
    </citation>
    <scope>NUCLEOTIDE SEQUENCE [LARGE SCALE GENOMIC DNA]</scope>
    <source>
        <strain evidence="10 11">N10</strain>
    </source>
</reference>
<dbReference type="NCBIfam" id="TIGR01733">
    <property type="entry name" value="AA-adenyl-dom"/>
    <property type="match status" value="2"/>
</dbReference>
<keyword evidence="11" id="KW-1185">Reference proteome</keyword>
<dbReference type="FunFam" id="3.40.50.12780:FF:000012">
    <property type="entry name" value="Non-ribosomal peptide synthetase"/>
    <property type="match status" value="2"/>
</dbReference>
<dbReference type="Pfam" id="PF00501">
    <property type="entry name" value="AMP-binding"/>
    <property type="match status" value="3"/>
</dbReference>
<evidence type="ECO:0000256" key="4">
    <source>
        <dbReference type="ARBA" id="ARBA00022553"/>
    </source>
</evidence>
<dbReference type="Pfam" id="PF00550">
    <property type="entry name" value="PP-binding"/>
    <property type="match status" value="2"/>
</dbReference>
<dbReference type="InterPro" id="IPR036736">
    <property type="entry name" value="ACP-like_sf"/>
</dbReference>
<dbReference type="EMBL" id="RHLK01000031">
    <property type="protein sequence ID" value="MVP02592.1"/>
    <property type="molecule type" value="Genomic_DNA"/>
</dbReference>
<dbReference type="GO" id="GO:0017000">
    <property type="term" value="P:antibiotic biosynthetic process"/>
    <property type="evidence" value="ECO:0007669"/>
    <property type="project" value="UniProtKB-KW"/>
</dbReference>
<dbReference type="InterPro" id="IPR023213">
    <property type="entry name" value="CAT-like_dom_sf"/>
</dbReference>
<dbReference type="Pfam" id="PF13193">
    <property type="entry name" value="AMP-binding_C"/>
    <property type="match status" value="2"/>
</dbReference>
<dbReference type="CDD" id="cd12117">
    <property type="entry name" value="A_NRPS_Srf_like"/>
    <property type="match status" value="1"/>
</dbReference>
<dbReference type="SUPFAM" id="SSF52777">
    <property type="entry name" value="CoA-dependent acyltransferases"/>
    <property type="match status" value="7"/>
</dbReference>
<dbReference type="InterPro" id="IPR001242">
    <property type="entry name" value="Condensation_dom"/>
</dbReference>
<feature type="non-terminal residue" evidence="10">
    <location>
        <position position="3103"/>
    </location>
</feature>
<dbReference type="FunFam" id="2.30.38.10:FF:000001">
    <property type="entry name" value="Non-ribosomal peptide synthetase PvdI"/>
    <property type="match status" value="2"/>
</dbReference>
<gene>
    <name evidence="10" type="ORF">EDM21_24300</name>
</gene>
<dbReference type="InterPro" id="IPR009081">
    <property type="entry name" value="PP-bd_ACP"/>
</dbReference>
<dbReference type="GO" id="GO:0044550">
    <property type="term" value="P:secondary metabolite biosynthetic process"/>
    <property type="evidence" value="ECO:0007669"/>
    <property type="project" value="UniProtKB-ARBA"/>
</dbReference>
<dbReference type="PANTHER" id="PTHR45527:SF1">
    <property type="entry name" value="FATTY ACID SYNTHASE"/>
    <property type="match status" value="1"/>
</dbReference>
<dbReference type="Gene3D" id="3.30.559.30">
    <property type="entry name" value="Nonribosomal peptide synthetase, condensation domain"/>
    <property type="match status" value="4"/>
</dbReference>
<name>A0A7X3FN11_9BACL</name>
<proteinExistence type="inferred from homology"/>
<dbReference type="NCBIfam" id="NF003417">
    <property type="entry name" value="PRK04813.1"/>
    <property type="match status" value="4"/>
</dbReference>
<keyword evidence="3" id="KW-0596">Phosphopantetheine</keyword>
<dbReference type="GO" id="GO:0031177">
    <property type="term" value="F:phosphopantetheine binding"/>
    <property type="evidence" value="ECO:0007669"/>
    <property type="project" value="InterPro"/>
</dbReference>
<evidence type="ECO:0000313" key="11">
    <source>
        <dbReference type="Proteomes" id="UP000490800"/>
    </source>
</evidence>
<dbReference type="GO" id="GO:0008610">
    <property type="term" value="P:lipid biosynthetic process"/>
    <property type="evidence" value="ECO:0007669"/>
    <property type="project" value="UniProtKB-ARBA"/>
</dbReference>
<dbReference type="PROSITE" id="PS50075">
    <property type="entry name" value="CARRIER"/>
    <property type="match status" value="2"/>
</dbReference>
<accession>A0A7X3FN11</accession>
<dbReference type="NCBIfam" id="TIGR01720">
    <property type="entry name" value="NRPS-para261"/>
    <property type="match status" value="1"/>
</dbReference>
<evidence type="ECO:0000256" key="7">
    <source>
        <dbReference type="ARBA" id="ARBA00023194"/>
    </source>
</evidence>
<keyword evidence="5" id="KW-0436">Ligase</keyword>
<comment type="similarity">
    <text evidence="2">Belongs to the ATP-dependent AMP-binding enzyme family.</text>
</comment>
<dbReference type="RefSeq" id="WP_157338937.1">
    <property type="nucleotide sequence ID" value="NZ_RHLK01000031.1"/>
</dbReference>
<keyword evidence="8" id="KW-0511">Multifunctional enzyme</keyword>
<dbReference type="Proteomes" id="UP000490800">
    <property type="component" value="Unassembled WGS sequence"/>
</dbReference>
<feature type="domain" description="Carrier" evidence="9">
    <location>
        <begin position="752"/>
        <end position="826"/>
    </location>
</feature>
<dbReference type="GO" id="GO:0016874">
    <property type="term" value="F:ligase activity"/>
    <property type="evidence" value="ECO:0007669"/>
    <property type="project" value="UniProtKB-KW"/>
</dbReference>
<dbReference type="Gene3D" id="1.10.1200.10">
    <property type="entry name" value="ACP-like"/>
    <property type="match status" value="2"/>
</dbReference>
<dbReference type="InterPro" id="IPR025110">
    <property type="entry name" value="AMP-bd_C"/>
</dbReference>
<dbReference type="GO" id="GO:0043041">
    <property type="term" value="P:amino acid activation for nonribosomal peptide biosynthetic process"/>
    <property type="evidence" value="ECO:0007669"/>
    <property type="project" value="TreeGrafter"/>
</dbReference>
<dbReference type="InterPro" id="IPR020806">
    <property type="entry name" value="PKS_PP-bd"/>
</dbReference>
<dbReference type="InterPro" id="IPR006162">
    <property type="entry name" value="Ppantetheine_attach_site"/>
</dbReference>
<comment type="caution">
    <text evidence="10">The sequence shown here is derived from an EMBL/GenBank/DDBJ whole genome shotgun (WGS) entry which is preliminary data.</text>
</comment>
<dbReference type="InterPro" id="IPR042099">
    <property type="entry name" value="ANL_N_sf"/>
</dbReference>
<evidence type="ECO:0000313" key="10">
    <source>
        <dbReference type="EMBL" id="MVP02592.1"/>
    </source>
</evidence>
<dbReference type="PANTHER" id="PTHR45527">
    <property type="entry name" value="NONRIBOSOMAL PEPTIDE SYNTHETASE"/>
    <property type="match status" value="1"/>
</dbReference>
<keyword evidence="7" id="KW-0045">Antibiotic biosynthesis</keyword>
<dbReference type="PRINTS" id="PR00154">
    <property type="entry name" value="AMPBINDING"/>
</dbReference>
<sequence>MAFEKETLYWNKKFEGEDYTLTLLPYSKTPNHCAPATQSVSGALSAEVAQRVIQMSKGSHLAAYMILLAGVQSLLYKYTNENNILLGMPIVRKANESKRPINQVVILNNTLGGSSTFKTLLSELKLSLPEAVHHQHIPFRKMTEKLHLEYADGIPVVNTLVSLNELHTVDLGQNVVSDCLFQFGLENDSISWSFVYNENLYDPAYMNRAADHLDRLLSIVLHQPDLKIAEADILSKSERRELLQYFNDTAAEYEQEKTIHQLIEEQSERTPDHVAVVYGEQQLTYRQINERANRLARTLREAGVTTNELVGIMTERSLEMVVGILGILKAGGAYVPIDPEYPEERIRYLMEDSGAKLLLTQQHLQERVSFGGKMLTLDNEALYRGSSSNLEPVSGPDDLAYVIYTSGTTGKPKGVMVEHHGLSSLKGLFEEMLRMNETDRVVQFASLSFDASCWEIFQALFFGAALYIPDKETILDYRLFEDFMKKQGITTATLPPTYAAYLNADGMPDLKNLITAGSAASLELIHQWKGKVKYFNAYGPTEDSICTTIWSAAASESGPSVTIGSPIQNHRIYIVDSHDQLLPTGIAGEMCIAGAGLARGYLNRPDLTAEKFVDNPFEPGERMYRTGDLARWLPDGTIEYMGRVDHQVKIRGYRIEVGEIEEQLLRIPSIQEAIVLAREDSNSQQLCAYYVADTPLVLRELREALSSKLPGYMIPSYFVQVEKMPLTPNGKIDRKALPAPDGNILAGGEYIAPRSDTEKALAAVWQAVLSTGRVGITDHFFELGGDSIKSIQVSSRLHQAGYKLEIRDLFKYPTIAQLSLHIQPIARTVDQGEVAGDGALTPIQHWYFQQQFADPHHFNQSVMVYRKAGFDEDAVRQVLEKLTEHHDALRMVFRKIDSGYAPWNRAIGEGDPYSLEVADFRSLADCGAAVEAKANEIQSRVNLESGPLVKAGLFRCADGDHLMIAIHHGVVDGVSLRILLEDIALGLEQAESGEAIRFPAKTDAYVTWSKQLAAYAQSPAMETEREYWKRLAEVPVQELPKDWHPGTSLQQDSESLMIELSQGETEQLLKRVHRAYNTEMDDILLTALGLAVQKWSGLERVRVNLEGHGRESILADIDITRTVGWFTSKYPVVLEPEADRDLAYQIKKVKENLRQIPNKGIGYGICRYLSGNNGDLIWGAEPEIVFNYLGQFDQDLENNDMSLSPYSSGKPSSQRQSRTFPLEINSMVLDGSLSLDLSYSRKEYRPETMERLALYLQESLQAIIAHCAAQERTELTPSDVQFKGLSVDELEQIVQQSQPVGEIENIYTLTPMQKGMWFHSSMDRQAGAYFEQARFTLRGKLDVDLFAKSWAELAARHDVLRTNFYSAKNGEPLQIVYRDKKIGFVYEDLLHLQADEQTLYLENKAREDMRLGFDLERDALVRVTVMRIGEESYRALWSFQHILMDGWCLPQLMQDLFQTYAALLHNKLPERTIVPRYSQYIEWLEKQDESAASRYWSEYLGGYEGQTSLPSRKSEPQHEGYLQEHVVCELGKNLSSRMDRVAKQHQVTQNTLLQAAWGILLQKYNGTSDAVFGSVVSGRPAAIPGIEEMIGLFINTIPVRVACGAEACFADVMVRMQEQALESGRYDYYPLYEIQARSGQKQGLVNHIIAFENYPMDEQMEQAGEAGSGELKITDVDMSEQTNYDFTVTVLPGEELVIHFDYNAHVFERPDIERLKGHLVCVLEQITADPRIAVGEIELTTAEEKAEIMARFNDTFTEYPRDKTLHQLFEEQADRIPDAVAVVFGNRQLSYRELNAQVNRLAKTLRLRGVGRNSLVGIMAERSLEMITGILAVLKAGGAYVPIDAEYPEERIRYMTQDSGAQVMLVQRHLQERVAGPCSLVILDDELAYHADESNLEPMNDSADLACVIYTSGTTGNPKGNLVAHRNIVRIVRNTNYIDITERDRVLQMSSYSFDGAIFDIFGALTNGARLVLIPRETMLEIGELAALIKREQISVALITTAFFNVLVDVNVECLGHMRAIVFGGERVSVSHVQRALRHIGPGKIIHAYGPSESTVYATYYVVNEVEAGAVNVPIGRPISNTAAYILNGSGKLQPVGVAGELCIAGEGLVRGYLNRPDLTAEKFVDNPFVPGERMYRTGDLARWLPDGTIEYVGRMDDQVKIRGFRIELGEIEAHLLKVESIQKATIVVRESAGGEKQLCAYFVAHKDLQASYLRSELARELPGYMIPSYFVQMEDMPLTANGKVDRRALPAPEESVHTGAEHIEPRTPLELALSVLWKSVLGLEKVGVKDNFFELGGHSLRATTLVSKLHQELNIVLPLRDVFRYPTIEEMAQVIARMEEQDYSAIPAAAEADYYPLSSAQKRLFILHQLEGAQQSYNMPGAMLLEGSLDRERLEEAFRGLIARHETLRTGFEIVSGEAVQRVCREADFAVEYVQTSEEKAGQVVHDFIRSFDLAKPPLLRVGLIELGPERHILLLDMHHIISDGVSMDVLMEEFVRLYSKEHLEPLRIQYKDYAVWQQSDVQQEQLKVQEAYWLDIYQGELPVLEMPADYARPAVQSYEGHAIGFFIDEKKSGELQRLAAQSGSTLYMVLLAAYTILLHKYTGQEDLVVGTTIAGRNHGDVQPLIGMFVNTLAIRNYPTGEKTFLSYLEEVKETTLGAYDHQNYPFEELVENVQAARDLSRNPIFDTMFSLQNTESKEFELQGLRMAPYPSGFAMAKFDLSLDISEEGGGLDCSLEYAVSLYKRETVERLAKHFEQLLDAIVSQPEARIASLDIMTAEEKQQIQQVFNAEPAGELPPEQPLYRLFEEQAVLMPEHTAVVCEDTQLTYGELNERASRLAAVLRAGGIGSESIVGILADRSVELLVGVLGVWKAGGAYVPIDPDYPQDRIRFMLEDSGASVLLTQSHLLEHTRAWLEEGVALPLQSVLCLDDETAYSAVGVDAAGVNAAYSASGVNAGGNAAYGAAGVNAGGVNAASSGAGVDAAGVNEAYSATGMNAAGNAAYGAAGVNTAGVSATGDNDSAGRMEDLAYVIYTSGTTGRPKGVMIEHRSLVNTAAAYRREYRLDQFPVRLLQLASFSFDVFVGDIARTLYNGGTMVICPKD</sequence>
<dbReference type="CDD" id="cd19534">
    <property type="entry name" value="E_NRPS"/>
    <property type="match status" value="1"/>
</dbReference>
<dbReference type="Gene3D" id="3.30.300.30">
    <property type="match status" value="2"/>
</dbReference>
<dbReference type="CDD" id="cd19543">
    <property type="entry name" value="DCL_NRPS"/>
    <property type="match status" value="1"/>
</dbReference>
<dbReference type="InterPro" id="IPR020845">
    <property type="entry name" value="AMP-binding_CS"/>
</dbReference>
<evidence type="ECO:0000259" key="9">
    <source>
        <dbReference type="PROSITE" id="PS50075"/>
    </source>
</evidence>
<keyword evidence="4" id="KW-0597">Phosphoprotein</keyword>
<keyword evidence="6" id="KW-0677">Repeat</keyword>
<evidence type="ECO:0000256" key="8">
    <source>
        <dbReference type="ARBA" id="ARBA00023268"/>
    </source>
</evidence>
<dbReference type="SUPFAM" id="SSF56801">
    <property type="entry name" value="Acetyl-CoA synthetase-like"/>
    <property type="match status" value="3"/>
</dbReference>
<dbReference type="FunFam" id="1.10.1200.10:FF:000005">
    <property type="entry name" value="Nonribosomal peptide synthetase 1"/>
    <property type="match status" value="2"/>
</dbReference>
<comment type="cofactor">
    <cofactor evidence="1">
        <name>pantetheine 4'-phosphate</name>
        <dbReference type="ChEBI" id="CHEBI:47942"/>
    </cofactor>
</comment>
<evidence type="ECO:0000256" key="1">
    <source>
        <dbReference type="ARBA" id="ARBA00001957"/>
    </source>
</evidence>
<evidence type="ECO:0000256" key="5">
    <source>
        <dbReference type="ARBA" id="ARBA00022598"/>
    </source>
</evidence>
<dbReference type="InterPro" id="IPR045851">
    <property type="entry name" value="AMP-bd_C_sf"/>
</dbReference>
<dbReference type="InterPro" id="IPR000873">
    <property type="entry name" value="AMP-dep_synth/lig_dom"/>
</dbReference>
<dbReference type="GO" id="GO:0005737">
    <property type="term" value="C:cytoplasm"/>
    <property type="evidence" value="ECO:0007669"/>
    <property type="project" value="TreeGrafter"/>
</dbReference>
<dbReference type="OrthoDB" id="9765680at2"/>
<evidence type="ECO:0000256" key="6">
    <source>
        <dbReference type="ARBA" id="ARBA00022737"/>
    </source>
</evidence>
<dbReference type="FunFam" id="3.30.300.30:FF:000010">
    <property type="entry name" value="Enterobactin synthetase component F"/>
    <property type="match status" value="2"/>
</dbReference>
<dbReference type="CDD" id="cd19531">
    <property type="entry name" value="LCL_NRPS-like"/>
    <property type="match status" value="1"/>
</dbReference>
<dbReference type="Gene3D" id="3.40.50.980">
    <property type="match status" value="6"/>
</dbReference>
<protein>
    <submittedName>
        <fullName evidence="10">Amino acid adenylation domain-containing protein</fullName>
    </submittedName>
</protein>
<dbReference type="PROSITE" id="PS00455">
    <property type="entry name" value="AMP_BINDING"/>
    <property type="match status" value="3"/>
</dbReference>